<feature type="coiled-coil region" evidence="1">
    <location>
        <begin position="710"/>
        <end position="739"/>
    </location>
</feature>
<reference evidence="2 3" key="1">
    <citation type="submission" date="2015-11" db="EMBL/GenBank/DDBJ databases">
        <authorList>
            <person name="Lin W."/>
        </authorList>
    </citation>
    <scope>NUCLEOTIDE SEQUENCE [LARGE SCALE GENOMIC DNA]</scope>
    <source>
        <strain evidence="2 3">HCH-1</strain>
    </source>
</reference>
<keyword evidence="1" id="KW-0175">Coiled coil</keyword>
<evidence type="ECO:0000256" key="1">
    <source>
        <dbReference type="SAM" id="Coils"/>
    </source>
</evidence>
<organism evidence="2 3">
    <name type="scientific">Candidatus Magnetominusculus xianensis</name>
    <dbReference type="NCBI Taxonomy" id="1748249"/>
    <lineage>
        <taxon>Bacteria</taxon>
        <taxon>Pseudomonadati</taxon>
        <taxon>Nitrospirota</taxon>
        <taxon>Nitrospiria</taxon>
        <taxon>Nitrospirales</taxon>
        <taxon>Nitrospiraceae</taxon>
        <taxon>Candidatus Magnetominusculus</taxon>
    </lineage>
</organism>
<evidence type="ECO:0000313" key="3">
    <source>
        <dbReference type="Proteomes" id="UP000060487"/>
    </source>
</evidence>
<gene>
    <name evidence="2" type="ORF">ASN18_3046</name>
</gene>
<dbReference type="EMBL" id="LNQR01000123">
    <property type="protein sequence ID" value="KWT77351.1"/>
    <property type="molecule type" value="Genomic_DNA"/>
</dbReference>
<dbReference type="Proteomes" id="UP000060487">
    <property type="component" value="Unassembled WGS sequence"/>
</dbReference>
<comment type="caution">
    <text evidence="2">The sequence shown here is derived from an EMBL/GenBank/DDBJ whole genome shotgun (WGS) entry which is preliminary data.</text>
</comment>
<evidence type="ECO:0000313" key="2">
    <source>
        <dbReference type="EMBL" id="KWT77351.1"/>
    </source>
</evidence>
<dbReference type="RefSeq" id="WP_085053656.1">
    <property type="nucleotide sequence ID" value="NZ_LNQR01000123.1"/>
</dbReference>
<accession>A0ABR5SBF7</accession>
<protein>
    <submittedName>
        <fullName evidence="2">Phage tail tape measure protein</fullName>
    </submittedName>
</protein>
<keyword evidence="3" id="KW-1185">Reference proteome</keyword>
<name>A0ABR5SBF7_9BACT</name>
<feature type="coiled-coil region" evidence="1">
    <location>
        <begin position="650"/>
        <end position="684"/>
    </location>
</feature>
<proteinExistence type="predicted"/>
<sequence>MAAQTLKFVIEAVTKGFDKLQNLLSPLNNGLTTAREQIQSADSAFKTAFQKTGTEGSFSGITSSLGSFMVSIGAAAAAYKGFQALLSVSVKGFEFNREMETSKIGIASIITATTELISQDGRRLTGMEKFNEAQKVAAGLMKELQIAGLETTATTQQLVEAFQSYIGPATAAGLTMKQTKEFTLLMVQGLGALGIEMNQLSAEGRSLLDGSIVPMQDRLATALGITGQMVDKWKSSGTYWQELTKKLEAFKLSGEAVANTWAGLASNMKDAISFIGGKMTEGLFDGIKTSWKALLTTLIDAKNFDVGSGIKNLFAGAKAVADDIGKLLVAGVQDFIGVLKEVNGYIEQHKKEFIEVYESVKNIGLTFIDITATALTFLAYIIKIAFESGALVLVFKTIHAALAAMLDVIDLAKLAFLSMAFVITSTVQSIFMLTDAVHLTYGAQQLIWDLAVKIGNEWEKTANSIARNPSHLSQALDLQNKIGESAKKTATAQAKGTAEVQAQAKAADLLKTAMEGVDKKYQETLEYLESTHSTRTFEIEMKFTGMEAGTARDKAVYLALLSERQKYYQDLIAEAEKYNTKQQAVADKETANMEAAYKRQEIAVANTMQKIAQNFNDPVKVIELTKQLGLEQKVLDGIRQQQAEIVKVKIEKAREAMAGIGAALKETEQKEKEYAEAVKKLNNEILTSEVSLASEVSSIKQTRMSVYMAAQEKDGQARKLEAEAEKQAAKGNLDIAKQLYGEAKAMYSDLAKSAGNSYVQYATGLNGVERAGKKYIDILKQEKAEAQSRWETEQKNATMLKEALEALAKPLLDLKAQLESLRAQGEINFKATGLTEIEDRIKAIIANDGKQVVIKVVQETTTTEKKAAGGLVGVWNQAAAFARGGQLPGWGGGDSIRALLEPGEFVIRKEAVAKFGAGLFHMLNSLKMPDLSSLSRFKITPPAIPSTVRQAFAAGGMVTGGAMEAGGSMMTLNLNIGGTVIKTYTQSKNIDTLKDLNRQLGHKRKTGHQE</sequence>